<dbReference type="OrthoDB" id="6725579at2"/>
<organism evidence="1 2">
    <name type="scientific">Aquabacterium commune</name>
    <dbReference type="NCBI Taxonomy" id="70586"/>
    <lineage>
        <taxon>Bacteria</taxon>
        <taxon>Pseudomonadati</taxon>
        <taxon>Pseudomonadota</taxon>
        <taxon>Betaproteobacteria</taxon>
        <taxon>Burkholderiales</taxon>
        <taxon>Aquabacterium</taxon>
    </lineage>
</organism>
<accession>A0A4R6R6J2</accession>
<evidence type="ECO:0000313" key="2">
    <source>
        <dbReference type="Proteomes" id="UP000294593"/>
    </source>
</evidence>
<dbReference type="RefSeq" id="WP_133609633.1">
    <property type="nucleotide sequence ID" value="NZ_SNXW01000007.1"/>
</dbReference>
<name>A0A4R6R6J2_9BURK</name>
<dbReference type="Proteomes" id="UP000294593">
    <property type="component" value="Unassembled WGS sequence"/>
</dbReference>
<keyword evidence="2" id="KW-1185">Reference proteome</keyword>
<evidence type="ECO:0008006" key="3">
    <source>
        <dbReference type="Google" id="ProtNLM"/>
    </source>
</evidence>
<reference evidence="1 2" key="1">
    <citation type="submission" date="2019-03" db="EMBL/GenBank/DDBJ databases">
        <title>Genomic Encyclopedia of Type Strains, Phase IV (KMG-IV): sequencing the most valuable type-strain genomes for metagenomic binning, comparative biology and taxonomic classification.</title>
        <authorList>
            <person name="Goeker M."/>
        </authorList>
    </citation>
    <scope>NUCLEOTIDE SEQUENCE [LARGE SCALE GENOMIC DNA]</scope>
    <source>
        <strain evidence="1 2">DSM 11901</strain>
    </source>
</reference>
<sequence>MADVIYFSPAHGWSAQQNLSHFVKVCRSELSVFGEGLNFDEDRWDVSGYVELKGQRGPVTLLFTELSPLGRRQSVSMQEPFKSFAKSAIRYLQGLRQSKSLQTRLIGLRALHRALTEDGGAADPTRLLPVHFNRAVELIKERVAATSAYQYAGQLEVINQLMVDSCLLASPMSWRSPVKRFGCLEKVGPEFDARRLARMPSPAALSALASIFNVATDPSDVIVTSVMAILCAAPERVNEVLRLAADSQVTHQEPTTGDPIYGLRWFPSKGAKPQVKWTVKSMADVVRQAFVKTNKISAPARELAAWYEENPEKIFLPDDLEHLRAQEWLTMAELGAVLFIDPVARSVIDLWCKANGVHTKRQGASRLVRFDAVQRAVLNMLPAGFPIADSEHRLQFSQLLFLVRRNELHKSRAVYRCMFMRPCTNDINNRLSGDSHRSQSIFEKYSFREQDGSPISATTHQIRHYLNTLAQLGMVCTTTADAATACCYFR</sequence>
<proteinExistence type="predicted"/>
<gene>
    <name evidence="1" type="ORF">EV672_1071</name>
</gene>
<comment type="caution">
    <text evidence="1">The sequence shown here is derived from an EMBL/GenBank/DDBJ whole genome shotgun (WGS) entry which is preliminary data.</text>
</comment>
<dbReference type="EMBL" id="SNXW01000007">
    <property type="protein sequence ID" value="TDP81571.1"/>
    <property type="molecule type" value="Genomic_DNA"/>
</dbReference>
<protein>
    <recommendedName>
        <fullName evidence="3">Integrase</fullName>
    </recommendedName>
</protein>
<evidence type="ECO:0000313" key="1">
    <source>
        <dbReference type="EMBL" id="TDP81571.1"/>
    </source>
</evidence>
<dbReference type="AlphaFoldDB" id="A0A4R6R6J2"/>